<gene>
    <name evidence="5" type="ORF">ENW83_03425</name>
</gene>
<dbReference type="InterPro" id="IPR004115">
    <property type="entry name" value="GAD-like_sf"/>
</dbReference>
<evidence type="ECO:0000256" key="4">
    <source>
        <dbReference type="ARBA" id="ARBA00022917"/>
    </source>
</evidence>
<dbReference type="GO" id="GO:0005737">
    <property type="term" value="C:cytoplasm"/>
    <property type="evidence" value="ECO:0007669"/>
    <property type="project" value="InterPro"/>
</dbReference>
<keyword evidence="2" id="KW-0547">Nucleotide-binding</keyword>
<keyword evidence="4" id="KW-0648">Protein biosynthesis</keyword>
<organism evidence="5">
    <name type="scientific">Fervidicoccus fontis</name>
    <dbReference type="NCBI Taxonomy" id="683846"/>
    <lineage>
        <taxon>Archaea</taxon>
        <taxon>Thermoproteota</taxon>
        <taxon>Thermoprotei</taxon>
        <taxon>Fervidicoccales</taxon>
        <taxon>Fervidicoccaceae</taxon>
        <taxon>Fervidicoccus</taxon>
    </lineage>
</organism>
<evidence type="ECO:0000256" key="1">
    <source>
        <dbReference type="ARBA" id="ARBA00022598"/>
    </source>
</evidence>
<comment type="caution">
    <text evidence="5">The sequence shown here is derived from an EMBL/GenBank/DDBJ whole genome shotgun (WGS) entry which is preliminary data.</text>
</comment>
<proteinExistence type="predicted"/>
<name>A0A7J3SKU2_9CREN</name>
<reference evidence="5" key="1">
    <citation type="journal article" date="2020" name="mSystems">
        <title>Genome- and Community-Level Interaction Insights into Carbon Utilization and Element Cycling Functions of Hydrothermarchaeota in Hydrothermal Sediment.</title>
        <authorList>
            <person name="Zhou Z."/>
            <person name="Liu Y."/>
            <person name="Xu W."/>
            <person name="Pan J."/>
            <person name="Luo Z.H."/>
            <person name="Li M."/>
        </authorList>
    </citation>
    <scope>NUCLEOTIDE SEQUENCE [LARGE SCALE GENOMIC DNA]</scope>
    <source>
        <strain evidence="5">SpSt-885</strain>
    </source>
</reference>
<keyword evidence="1" id="KW-0436">Ligase</keyword>
<evidence type="ECO:0000313" key="5">
    <source>
        <dbReference type="EMBL" id="HGZ60241.1"/>
    </source>
</evidence>
<protein>
    <submittedName>
        <fullName evidence="5">Uncharacterized protein</fullName>
    </submittedName>
</protein>
<dbReference type="SUPFAM" id="SSF46785">
    <property type="entry name" value="Winged helix' DNA-binding domain"/>
    <property type="match status" value="1"/>
</dbReference>
<evidence type="ECO:0000256" key="2">
    <source>
        <dbReference type="ARBA" id="ARBA00022741"/>
    </source>
</evidence>
<dbReference type="AlphaFoldDB" id="A0A7J3SKU2"/>
<dbReference type="InterPro" id="IPR036390">
    <property type="entry name" value="WH_DNA-bd_sf"/>
</dbReference>
<accession>A0A7J3SKU2</accession>
<dbReference type="SUPFAM" id="SSF55261">
    <property type="entry name" value="GAD domain-like"/>
    <property type="match status" value="1"/>
</dbReference>
<sequence>MEKICRMINELEERAERSASSNPALLLSILYLISDDPQKGRIQLSRALGTSEQVVRNALMKLEEMGLLVIEGRKKNMVPELYEAFRCLLKERILSPVMVEGWESPILVGVFTDIGRAISVKEALDIRDEIIAEGGSGAIIFSVRGKCVDIPGLSNTKEIKELIIGKAKIAKNGLYALVTTKYNYNDFSIFYGFIRKSCEILLKNQEPRTSP</sequence>
<dbReference type="EMBL" id="DTLS01000092">
    <property type="protein sequence ID" value="HGZ60241.1"/>
    <property type="molecule type" value="Genomic_DNA"/>
</dbReference>
<dbReference type="GO" id="GO:0004812">
    <property type="term" value="F:aminoacyl-tRNA ligase activity"/>
    <property type="evidence" value="ECO:0007669"/>
    <property type="project" value="InterPro"/>
</dbReference>
<dbReference type="GO" id="GO:0006412">
    <property type="term" value="P:translation"/>
    <property type="evidence" value="ECO:0007669"/>
    <property type="project" value="UniProtKB-KW"/>
</dbReference>
<keyword evidence="3" id="KW-0067">ATP-binding</keyword>
<dbReference type="InterPro" id="IPR036388">
    <property type="entry name" value="WH-like_DNA-bd_sf"/>
</dbReference>
<dbReference type="GO" id="GO:0005524">
    <property type="term" value="F:ATP binding"/>
    <property type="evidence" value="ECO:0007669"/>
    <property type="project" value="UniProtKB-KW"/>
</dbReference>
<dbReference type="Gene3D" id="1.10.10.10">
    <property type="entry name" value="Winged helix-like DNA-binding domain superfamily/Winged helix DNA-binding domain"/>
    <property type="match status" value="1"/>
</dbReference>
<evidence type="ECO:0000256" key="3">
    <source>
        <dbReference type="ARBA" id="ARBA00022840"/>
    </source>
</evidence>